<name>A0A9C9K072_UNCW3</name>
<dbReference type="InterPro" id="IPR008532">
    <property type="entry name" value="NFACT_RNA-bd"/>
</dbReference>
<evidence type="ECO:0000313" key="4">
    <source>
        <dbReference type="Proteomes" id="UP000885826"/>
    </source>
</evidence>
<sequence length="502" mass="58299">MNGIYVFLLLREIREELINAYIEGFWIKERMVQLVLGSRALFISLYPEAPALFLAEKRLRGFEKNPSFNNDLSSARITGVEQVHFTPFIRFKLERAELSEKVEIMLDISLYREAPNIRCRKRRSQRVLFSRYIEKSPKAALTDLSEEKLDLLYKKNRQTINSILVKRFEGIDKYLAAELSRENMDKLLMILRGEKAKPRLVGVSPLRISLFADRCLGEYSTLNSALKDGIKRFSEERMKHLLLSRKKILIKKLKRRIERLNSKLVDEREIEEHRLLGELILMNISIIKKGSDKVRLLNPYDDKYVEIKLDKDKSPQENAQSYFRKYKKLKRGQPKIRKKIESLKQEIKTLQAALPGAPQSLEVVHHGQKKEEKKFRVFNLASGSTVYVGKNARSNEELTFKYARPDDYFFHTRGYGGSHVLLKARVPKGQKPRKEDIESAAALAAYFSKAKKQTKVPVSYTQRKYLKRNKKGKPGSVILMREEVVFVKPMLYPEGGSDTVNP</sequence>
<dbReference type="AlphaFoldDB" id="A0A9C9K072"/>
<dbReference type="Proteomes" id="UP000885826">
    <property type="component" value="Unassembled WGS sequence"/>
</dbReference>
<evidence type="ECO:0000256" key="1">
    <source>
        <dbReference type="SAM" id="Coils"/>
    </source>
</evidence>
<dbReference type="InterPro" id="IPR051608">
    <property type="entry name" value="RQC_Subunit_NEMF"/>
</dbReference>
<dbReference type="Pfam" id="PF05670">
    <property type="entry name" value="NFACT-R_1"/>
    <property type="match status" value="1"/>
</dbReference>
<keyword evidence="1" id="KW-0175">Coiled coil</keyword>
<dbReference type="EMBL" id="DRIG01000062">
    <property type="protein sequence ID" value="HEC78640.1"/>
    <property type="molecule type" value="Genomic_DNA"/>
</dbReference>
<dbReference type="GO" id="GO:0043023">
    <property type="term" value="F:ribosomal large subunit binding"/>
    <property type="evidence" value="ECO:0007669"/>
    <property type="project" value="TreeGrafter"/>
</dbReference>
<dbReference type="Pfam" id="PF05833">
    <property type="entry name" value="NFACT_N"/>
    <property type="match status" value="1"/>
</dbReference>
<proteinExistence type="predicted"/>
<accession>A0A9C9K072</accession>
<protein>
    <submittedName>
        <fullName evidence="3">DUF814 domain-containing protein</fullName>
    </submittedName>
</protein>
<gene>
    <name evidence="3" type="ORF">ENI34_05805</name>
</gene>
<dbReference type="PANTHER" id="PTHR15239">
    <property type="entry name" value="NUCLEAR EXPORT MEDIATOR FACTOR NEMF"/>
    <property type="match status" value="1"/>
</dbReference>
<feature type="coiled-coil region" evidence="1">
    <location>
        <begin position="243"/>
        <end position="270"/>
    </location>
</feature>
<dbReference type="GO" id="GO:0000049">
    <property type="term" value="F:tRNA binding"/>
    <property type="evidence" value="ECO:0007669"/>
    <property type="project" value="TreeGrafter"/>
</dbReference>
<dbReference type="GO" id="GO:0072344">
    <property type="term" value="P:rescue of stalled ribosome"/>
    <property type="evidence" value="ECO:0007669"/>
    <property type="project" value="TreeGrafter"/>
</dbReference>
<reference evidence="3" key="1">
    <citation type="journal article" date="2020" name="mSystems">
        <title>Genome- and Community-Level Interaction Insights into Carbon Utilization and Element Cycling Functions of Hydrothermarchaeota in Hydrothermal Sediment.</title>
        <authorList>
            <person name="Zhou Z."/>
            <person name="Liu Y."/>
            <person name="Xu W."/>
            <person name="Pan J."/>
            <person name="Luo Z.H."/>
            <person name="Li M."/>
        </authorList>
    </citation>
    <scope>NUCLEOTIDE SEQUENCE</scope>
    <source>
        <strain evidence="3">HyVt-388</strain>
    </source>
</reference>
<dbReference type="PANTHER" id="PTHR15239:SF6">
    <property type="entry name" value="RIBOSOME QUALITY CONTROL COMPLEX SUBUNIT NEMF"/>
    <property type="match status" value="1"/>
</dbReference>
<comment type="caution">
    <text evidence="3">The sequence shown here is derived from an EMBL/GenBank/DDBJ whole genome shotgun (WGS) entry which is preliminary data.</text>
</comment>
<feature type="domain" description="NFACT RNA-binding" evidence="2">
    <location>
        <begin position="374"/>
        <end position="472"/>
    </location>
</feature>
<evidence type="ECO:0000313" key="3">
    <source>
        <dbReference type="EMBL" id="HEC78640.1"/>
    </source>
</evidence>
<organism evidence="3 4">
    <name type="scientific">candidate division WOR-3 bacterium</name>
    <dbReference type="NCBI Taxonomy" id="2052148"/>
    <lineage>
        <taxon>Bacteria</taxon>
        <taxon>Bacteria division WOR-3</taxon>
    </lineage>
</organism>
<evidence type="ECO:0000259" key="2">
    <source>
        <dbReference type="Pfam" id="PF05670"/>
    </source>
</evidence>
<dbReference type="GO" id="GO:1990112">
    <property type="term" value="C:RQC complex"/>
    <property type="evidence" value="ECO:0007669"/>
    <property type="project" value="TreeGrafter"/>
</dbReference>